<accession>A0A6P7U478</accession>
<dbReference type="RefSeq" id="XP_029656327.1">
    <property type="nucleotide sequence ID" value="XM_029800467.1"/>
</dbReference>
<proteinExistence type="predicted"/>
<name>A0A6P7U478_9MOLL</name>
<feature type="compositionally biased region" description="Basic and acidic residues" evidence="1">
    <location>
        <begin position="185"/>
        <end position="202"/>
    </location>
</feature>
<evidence type="ECO:0000313" key="2">
    <source>
        <dbReference type="Proteomes" id="UP000515154"/>
    </source>
</evidence>
<dbReference type="KEGG" id="osn:115230256"/>
<protein>
    <submittedName>
        <fullName evidence="3">Uncharacterized protein LOC115230256</fullName>
    </submittedName>
</protein>
<dbReference type="Proteomes" id="UP000515154">
    <property type="component" value="Unplaced"/>
</dbReference>
<feature type="region of interest" description="Disordered" evidence="1">
    <location>
        <begin position="1"/>
        <end position="202"/>
    </location>
</feature>
<feature type="compositionally biased region" description="Basic residues" evidence="1">
    <location>
        <begin position="153"/>
        <end position="184"/>
    </location>
</feature>
<sequence>MSLIFHPRNSGESNDEEVEEGEKFEEGPDAGEQQSTGSSEVSNEEEEEKAIPSDSDSEGQSFVDNPESEDDSNNNNSNSSNIGDSNEQGTGENEMLPAQTTYYQLTQTTPPTGQNGNTIQKPEKGDAGGGNTVDATGTTDNNDDYDGTENGKKSGHPHSRRKGGASGKHKKKKGSRKTGRKKRGWTYEKHLSDTPDQRGFRR</sequence>
<feature type="compositionally biased region" description="Low complexity" evidence="1">
    <location>
        <begin position="73"/>
        <end position="87"/>
    </location>
</feature>
<feature type="compositionally biased region" description="Acidic residues" evidence="1">
    <location>
        <begin position="13"/>
        <end position="29"/>
    </location>
</feature>
<gene>
    <name evidence="3" type="primary">LOC115230256</name>
</gene>
<keyword evidence="2" id="KW-1185">Reference proteome</keyword>
<reference evidence="3" key="1">
    <citation type="submission" date="2025-08" db="UniProtKB">
        <authorList>
            <consortium name="RefSeq"/>
        </authorList>
    </citation>
    <scope>IDENTIFICATION</scope>
</reference>
<evidence type="ECO:0000313" key="3">
    <source>
        <dbReference type="RefSeq" id="XP_029656327.1"/>
    </source>
</evidence>
<evidence type="ECO:0000256" key="1">
    <source>
        <dbReference type="SAM" id="MobiDB-lite"/>
    </source>
</evidence>
<organism evidence="2 3">
    <name type="scientific">Octopus sinensis</name>
    <name type="common">East Asian common octopus</name>
    <dbReference type="NCBI Taxonomy" id="2607531"/>
    <lineage>
        <taxon>Eukaryota</taxon>
        <taxon>Metazoa</taxon>
        <taxon>Spiralia</taxon>
        <taxon>Lophotrochozoa</taxon>
        <taxon>Mollusca</taxon>
        <taxon>Cephalopoda</taxon>
        <taxon>Coleoidea</taxon>
        <taxon>Octopodiformes</taxon>
        <taxon>Octopoda</taxon>
        <taxon>Incirrata</taxon>
        <taxon>Octopodidae</taxon>
        <taxon>Octopus</taxon>
    </lineage>
</organism>
<feature type="compositionally biased region" description="Low complexity" evidence="1">
    <location>
        <begin position="99"/>
        <end position="118"/>
    </location>
</feature>
<dbReference type="AlphaFoldDB" id="A0A6P7U478"/>